<dbReference type="EMBL" id="BK015474">
    <property type="protein sequence ID" value="DAE08747.1"/>
    <property type="molecule type" value="Genomic_DNA"/>
</dbReference>
<reference evidence="3" key="1">
    <citation type="journal article" date="2021" name="Proc. Natl. Acad. Sci. U.S.A.">
        <title>A Catalog of Tens of Thousands of Viruses from Human Metagenomes Reveals Hidden Associations with Chronic Diseases.</title>
        <authorList>
            <person name="Tisza M.J."/>
            <person name="Buck C.B."/>
        </authorList>
    </citation>
    <scope>NUCLEOTIDE SEQUENCE</scope>
    <source>
        <strain evidence="3">CtLjW1</strain>
    </source>
</reference>
<dbReference type="PANTHER" id="PTHR41287:SF1">
    <property type="entry name" value="PROTEIN YMFN"/>
    <property type="match status" value="1"/>
</dbReference>
<dbReference type="Pfam" id="PF03354">
    <property type="entry name" value="TerL_ATPase"/>
    <property type="match status" value="1"/>
</dbReference>
<dbReference type="Pfam" id="PF20441">
    <property type="entry name" value="TerL_nuclease"/>
    <property type="match status" value="1"/>
</dbReference>
<proteinExistence type="predicted"/>
<sequence length="428" mass="48819">MLTSGGEGGAEVYSTATKYAQARLLFDEAHNMIKQSPALSKHFRKRKSDLYYEPTMSKFQPLARNSDTLDGLNASFVIMDELNGVKDRNLYEVMRQSMAARRQPLLIMITTAGTVRECIFDDMYSYAAQVADGAITDPHFLPILYELDDRSEWTDPAAWAKANPALGAVKKTDDLTQKVERAKQNRGELSGVLCKEFNVRETVKTAWLAFDDINNESTFDLEAFRGAYCIGGVDLSITTDLTCASLLLMKRGDDRKYICQMYWIPADRLQERVTQDKIPYDKWFDRGLIRLCDGNCINYSDVTAWFVETVKQYDLFPAWVYYDSYSARYFVEEMQMQGFNMVRYIQGAKTLSLPMQMLGADLQAHKVIYNNNPVLKWCLTNTGIQTDRNGNIVPVKNQSPKQRIDGTAALLDCYVGLYEHYNEYTTAI</sequence>
<evidence type="ECO:0000259" key="1">
    <source>
        <dbReference type="Pfam" id="PF03354"/>
    </source>
</evidence>
<feature type="domain" description="Terminase large subunit-like endonuclease" evidence="2">
    <location>
        <begin position="135"/>
        <end position="412"/>
    </location>
</feature>
<dbReference type="Gene3D" id="3.40.50.300">
    <property type="entry name" value="P-loop containing nucleotide triphosphate hydrolases"/>
    <property type="match status" value="1"/>
</dbReference>
<evidence type="ECO:0000259" key="2">
    <source>
        <dbReference type="Pfam" id="PF20441"/>
    </source>
</evidence>
<name>A0A8S5PQI4_9CAUD</name>
<dbReference type="InterPro" id="IPR046461">
    <property type="entry name" value="TerL_ATPase"/>
</dbReference>
<evidence type="ECO:0000313" key="3">
    <source>
        <dbReference type="EMBL" id="DAE08747.1"/>
    </source>
</evidence>
<dbReference type="PANTHER" id="PTHR41287">
    <property type="match status" value="1"/>
</dbReference>
<accession>A0A8S5PQI4</accession>
<feature type="domain" description="Terminase large subunit-like ATPase" evidence="1">
    <location>
        <begin position="6"/>
        <end position="127"/>
    </location>
</feature>
<dbReference type="InterPro" id="IPR046462">
    <property type="entry name" value="TerL_nuclease"/>
</dbReference>
<dbReference type="InterPro" id="IPR005021">
    <property type="entry name" value="Terminase_largesu-like"/>
</dbReference>
<organism evidence="3">
    <name type="scientific">Myoviridae sp. ctLjW1</name>
    <dbReference type="NCBI Taxonomy" id="2825084"/>
    <lineage>
        <taxon>Viruses</taxon>
        <taxon>Duplodnaviria</taxon>
        <taxon>Heunggongvirae</taxon>
        <taxon>Uroviricota</taxon>
        <taxon>Caudoviricetes</taxon>
    </lineage>
</organism>
<protein>
    <submittedName>
        <fullName evidence="3">Large Terminase</fullName>
    </submittedName>
</protein>
<dbReference type="GO" id="GO:0004519">
    <property type="term" value="F:endonuclease activity"/>
    <property type="evidence" value="ECO:0007669"/>
    <property type="project" value="InterPro"/>
</dbReference>
<dbReference type="InterPro" id="IPR027417">
    <property type="entry name" value="P-loop_NTPase"/>
</dbReference>